<protein>
    <submittedName>
        <fullName evidence="2">Glycosyltransferase family 4 protein</fullName>
        <ecNumber evidence="2">2.4.-.-</ecNumber>
    </submittedName>
</protein>
<dbReference type="Proteomes" id="UP001596044">
    <property type="component" value="Unassembled WGS sequence"/>
</dbReference>
<proteinExistence type="predicted"/>
<dbReference type="EMBL" id="JBHSMJ010000006">
    <property type="protein sequence ID" value="MFC5447340.1"/>
    <property type="molecule type" value="Genomic_DNA"/>
</dbReference>
<dbReference type="InterPro" id="IPR001296">
    <property type="entry name" value="Glyco_trans_1"/>
</dbReference>
<evidence type="ECO:0000313" key="3">
    <source>
        <dbReference type="Proteomes" id="UP001596044"/>
    </source>
</evidence>
<dbReference type="EC" id="2.4.-.-" evidence="2"/>
<dbReference type="Gene3D" id="3.40.50.2000">
    <property type="entry name" value="Glycogen Phosphorylase B"/>
    <property type="match status" value="1"/>
</dbReference>
<evidence type="ECO:0000259" key="1">
    <source>
        <dbReference type="Pfam" id="PF00534"/>
    </source>
</evidence>
<dbReference type="SUPFAM" id="SSF53756">
    <property type="entry name" value="UDP-Glycosyltransferase/glycogen phosphorylase"/>
    <property type="match status" value="1"/>
</dbReference>
<dbReference type="PANTHER" id="PTHR46656">
    <property type="entry name" value="PUTATIVE-RELATED"/>
    <property type="match status" value="1"/>
</dbReference>
<name>A0ABW0K1S7_9BACL</name>
<keyword evidence="2" id="KW-0808">Transferase</keyword>
<dbReference type="Pfam" id="PF00534">
    <property type="entry name" value="Glycos_transf_1"/>
    <property type="match status" value="1"/>
</dbReference>
<comment type="caution">
    <text evidence="2">The sequence shown here is derived from an EMBL/GenBank/DDBJ whole genome shotgun (WGS) entry which is preliminary data.</text>
</comment>
<dbReference type="PANTHER" id="PTHR46656:SF3">
    <property type="entry name" value="PUTATIVE-RELATED"/>
    <property type="match status" value="1"/>
</dbReference>
<evidence type="ECO:0000313" key="2">
    <source>
        <dbReference type="EMBL" id="MFC5447340.1"/>
    </source>
</evidence>
<reference evidence="3" key="1">
    <citation type="journal article" date="2019" name="Int. J. Syst. Evol. Microbiol.">
        <title>The Global Catalogue of Microorganisms (GCM) 10K type strain sequencing project: providing services to taxonomists for standard genome sequencing and annotation.</title>
        <authorList>
            <consortium name="The Broad Institute Genomics Platform"/>
            <consortium name="The Broad Institute Genome Sequencing Center for Infectious Disease"/>
            <person name="Wu L."/>
            <person name="Ma J."/>
        </authorList>
    </citation>
    <scope>NUCLEOTIDE SEQUENCE [LARGE SCALE GENOMIC DNA]</scope>
    <source>
        <strain evidence="3">KACC 11904</strain>
    </source>
</reference>
<dbReference type="CDD" id="cd03801">
    <property type="entry name" value="GT4_PimA-like"/>
    <property type="match status" value="1"/>
</dbReference>
<feature type="domain" description="Glycosyl transferase family 1" evidence="1">
    <location>
        <begin position="288"/>
        <end position="457"/>
    </location>
</feature>
<keyword evidence="3" id="KW-1185">Reference proteome</keyword>
<gene>
    <name evidence="2" type="ORF">ACFPOG_03655</name>
</gene>
<keyword evidence="2" id="KW-0328">Glycosyltransferase</keyword>
<dbReference type="RefSeq" id="WP_270884733.1">
    <property type="nucleotide sequence ID" value="NZ_JAQFVF010000078.1"/>
</dbReference>
<dbReference type="GO" id="GO:0016757">
    <property type="term" value="F:glycosyltransferase activity"/>
    <property type="evidence" value="ECO:0007669"/>
    <property type="project" value="UniProtKB-KW"/>
</dbReference>
<sequence>MRKGNKAAKILQPSSTARKRALKTKATVKLRRGMGKRKPIQRHGIKARYKRKRGLRLRRRRGVLMPRRRRGRRFRYLRWLKLRRRRRLLRRRLRMDIPVPPQDPPDPYTAAVPGLNLIGYIRTEIGLGEASRLMAKALEAADLPFGIVNFADPGAALDRNEDMSWAHKELNDNPYKVNLFHLNAPNLRAAYDHPFHPLGRDLFHNRFNIGYWAWELPELPETWCNSFELVNEVWAPSQFVVNAVQQKSPHPVIHIPHAVHVANSKAVDRRAFGLPEGPFLFLAMYDTHSLKERMNPQGAIHAFKRAFSAKNRSVGLVIKVNNPQSNPGDIEWLKQQCADYGNIYLIAEILGRQQVDLLLNSTDCFVSLHRSEGFGLVLAEAMHLGKPVIGTNWSGNTDFMNAGNSCPVNYSLVPVGKDIGPYQAHQLWADPDEDHAAAYMRLLVRDPGWRASIAQNGKHTIHAEYSPAVVGQRVRDRLTELGQL</sequence>
<accession>A0ABW0K1S7</accession>
<organism evidence="2 3">
    <name type="scientific">Paenibacillus aestuarii</name>
    <dbReference type="NCBI Taxonomy" id="516965"/>
    <lineage>
        <taxon>Bacteria</taxon>
        <taxon>Bacillati</taxon>
        <taxon>Bacillota</taxon>
        <taxon>Bacilli</taxon>
        <taxon>Bacillales</taxon>
        <taxon>Paenibacillaceae</taxon>
        <taxon>Paenibacillus</taxon>
    </lineage>
</organism>